<comment type="caution">
    <text evidence="1">The sequence shown here is derived from an EMBL/GenBank/DDBJ whole genome shotgun (WGS) entry which is preliminary data.</text>
</comment>
<proteinExistence type="predicted"/>
<evidence type="ECO:0000313" key="1">
    <source>
        <dbReference type="EMBL" id="GAA4460291.1"/>
    </source>
</evidence>
<dbReference type="Proteomes" id="UP001501175">
    <property type="component" value="Unassembled WGS sequence"/>
</dbReference>
<keyword evidence="2" id="KW-1185">Reference proteome</keyword>
<organism evidence="1 2">
    <name type="scientific">Nibrella saemangeumensis</name>
    <dbReference type="NCBI Taxonomy" id="1084526"/>
    <lineage>
        <taxon>Bacteria</taxon>
        <taxon>Pseudomonadati</taxon>
        <taxon>Bacteroidota</taxon>
        <taxon>Cytophagia</taxon>
        <taxon>Cytophagales</taxon>
        <taxon>Spirosomataceae</taxon>
        <taxon>Nibrella</taxon>
    </lineage>
</organism>
<sequence>MEQNGKIRYLTRFVVYTDTTRMQVVPLGQDVWIDDETRKKFTYGTQHLLGQEGHASEPQSYVVANWPLIRAAPDPANAKDVVPFILICLIPSSVYPMLPKVTLEALF</sequence>
<gene>
    <name evidence="1" type="ORF">GCM10023189_35190</name>
</gene>
<dbReference type="EMBL" id="BAABHD010000032">
    <property type="protein sequence ID" value="GAA4460291.1"/>
    <property type="molecule type" value="Genomic_DNA"/>
</dbReference>
<dbReference type="RefSeq" id="WP_345245342.1">
    <property type="nucleotide sequence ID" value="NZ_BAABHD010000032.1"/>
</dbReference>
<reference evidence="2" key="1">
    <citation type="journal article" date="2019" name="Int. J. Syst. Evol. Microbiol.">
        <title>The Global Catalogue of Microorganisms (GCM) 10K type strain sequencing project: providing services to taxonomists for standard genome sequencing and annotation.</title>
        <authorList>
            <consortium name="The Broad Institute Genomics Platform"/>
            <consortium name="The Broad Institute Genome Sequencing Center for Infectious Disease"/>
            <person name="Wu L."/>
            <person name="Ma J."/>
        </authorList>
    </citation>
    <scope>NUCLEOTIDE SEQUENCE [LARGE SCALE GENOMIC DNA]</scope>
    <source>
        <strain evidence="2">JCM 17927</strain>
    </source>
</reference>
<name>A0ABP8N2Q8_9BACT</name>
<accession>A0ABP8N2Q8</accession>
<evidence type="ECO:0000313" key="2">
    <source>
        <dbReference type="Proteomes" id="UP001501175"/>
    </source>
</evidence>
<protein>
    <submittedName>
        <fullName evidence="1">Uncharacterized protein</fullName>
    </submittedName>
</protein>